<organism evidence="1 2">
    <name type="scientific">Pyricularia grisea</name>
    <name type="common">Crabgrass-specific blast fungus</name>
    <name type="synonym">Magnaporthe grisea</name>
    <dbReference type="NCBI Taxonomy" id="148305"/>
    <lineage>
        <taxon>Eukaryota</taxon>
        <taxon>Fungi</taxon>
        <taxon>Dikarya</taxon>
        <taxon>Ascomycota</taxon>
        <taxon>Pezizomycotina</taxon>
        <taxon>Sordariomycetes</taxon>
        <taxon>Sordariomycetidae</taxon>
        <taxon>Magnaporthales</taxon>
        <taxon>Pyriculariaceae</taxon>
        <taxon>Pyricularia</taxon>
    </lineage>
</organism>
<reference evidence="2" key="3">
    <citation type="submission" date="2025-08" db="UniProtKB">
        <authorList>
            <consortium name="RefSeq"/>
        </authorList>
    </citation>
    <scope>IDENTIFICATION</scope>
    <source>
        <strain evidence="2">NI907</strain>
    </source>
</reference>
<proteinExistence type="predicted"/>
<feature type="non-terminal residue" evidence="2">
    <location>
        <position position="1"/>
    </location>
</feature>
<dbReference type="RefSeq" id="XP_030982638.1">
    <property type="nucleotide sequence ID" value="XM_031126663.1"/>
</dbReference>
<protein>
    <submittedName>
        <fullName evidence="2">Uncharacterized protein</fullName>
    </submittedName>
</protein>
<dbReference type="KEGG" id="pgri:PgNI_06642"/>
<sequence length="78" mass="9516">NAPQRFKFTLKNDLNFNYEIVVNVIYLEFKPIFHIINANIIFQIARFLNNIIARKLWEIFKKCWINIYLKPPDIIIYN</sequence>
<accession>A0A6P8B667</accession>
<reference evidence="1 2" key="1">
    <citation type="journal article" date="2019" name="Mol. Biol. Evol.">
        <title>Blast fungal genomes show frequent chromosomal changes, gene gains and losses, and effector gene turnover.</title>
        <authorList>
            <person name="Gomez Luciano L.B."/>
            <person name="Jason Tsai I."/>
            <person name="Chuma I."/>
            <person name="Tosa Y."/>
            <person name="Chen Y.H."/>
            <person name="Li J.Y."/>
            <person name="Li M.Y."/>
            <person name="Jade Lu M.Y."/>
            <person name="Nakayashiki H."/>
            <person name="Li W.H."/>
        </authorList>
    </citation>
    <scope>NUCLEOTIDE SEQUENCE [LARGE SCALE GENOMIC DNA]</scope>
    <source>
        <strain evidence="1 2">NI907</strain>
    </source>
</reference>
<evidence type="ECO:0000313" key="1">
    <source>
        <dbReference type="Proteomes" id="UP000515153"/>
    </source>
</evidence>
<evidence type="ECO:0000313" key="2">
    <source>
        <dbReference type="RefSeq" id="XP_030982638.1"/>
    </source>
</evidence>
<dbReference type="AlphaFoldDB" id="A0A6P8B667"/>
<reference evidence="2" key="2">
    <citation type="submission" date="2019-10" db="EMBL/GenBank/DDBJ databases">
        <authorList>
            <consortium name="NCBI Genome Project"/>
        </authorList>
    </citation>
    <scope>NUCLEOTIDE SEQUENCE</scope>
    <source>
        <strain evidence="2">NI907</strain>
    </source>
</reference>
<dbReference type="Proteomes" id="UP000515153">
    <property type="component" value="Chromosome I"/>
</dbReference>
<dbReference type="GeneID" id="41961572"/>
<gene>
    <name evidence="2" type="ORF">PgNI_06642</name>
</gene>
<name>A0A6P8B667_PYRGI</name>
<keyword evidence="1" id="KW-1185">Reference proteome</keyword>